<dbReference type="AlphaFoldDB" id="A0A0G2EWY3"/>
<proteinExistence type="predicted"/>
<evidence type="ECO:0000313" key="2">
    <source>
        <dbReference type="Proteomes" id="UP000034182"/>
    </source>
</evidence>
<comment type="caution">
    <text evidence="1">The sequence shown here is derived from an EMBL/GenBank/DDBJ whole genome shotgun (WGS) entry which is preliminary data.</text>
</comment>
<evidence type="ECO:0000313" key="1">
    <source>
        <dbReference type="EMBL" id="KKY27152.1"/>
    </source>
</evidence>
<protein>
    <submittedName>
        <fullName evidence="1">Uncharacterized protein</fullName>
    </submittedName>
</protein>
<dbReference type="InterPro" id="IPR024079">
    <property type="entry name" value="MetalloPept_cat_dom_sf"/>
</dbReference>
<dbReference type="SUPFAM" id="SSF55486">
    <property type="entry name" value="Metalloproteases ('zincins'), catalytic domain"/>
    <property type="match status" value="1"/>
</dbReference>
<dbReference type="Proteomes" id="UP000034182">
    <property type="component" value="Unassembled WGS sequence"/>
</dbReference>
<dbReference type="GO" id="GO:0008237">
    <property type="term" value="F:metallopeptidase activity"/>
    <property type="evidence" value="ECO:0007669"/>
    <property type="project" value="InterPro"/>
</dbReference>
<organism evidence="1 2">
    <name type="scientific">Diplodia seriata</name>
    <dbReference type="NCBI Taxonomy" id="420778"/>
    <lineage>
        <taxon>Eukaryota</taxon>
        <taxon>Fungi</taxon>
        <taxon>Dikarya</taxon>
        <taxon>Ascomycota</taxon>
        <taxon>Pezizomycotina</taxon>
        <taxon>Dothideomycetes</taxon>
        <taxon>Dothideomycetes incertae sedis</taxon>
        <taxon>Botryosphaeriales</taxon>
        <taxon>Botryosphaeriaceae</taxon>
        <taxon>Diplodia</taxon>
    </lineage>
</organism>
<dbReference type="Gene3D" id="3.40.390.10">
    <property type="entry name" value="Collagenase (Catalytic Domain)"/>
    <property type="match status" value="1"/>
</dbReference>
<sequence>MEVLRQGLKDAIEVARVVVDNMDKDRHKDKVEAWFGKKDGVNYEQDVAKVFKNMVGKNHHHEGADVLGQLIVYPDDYWFVKQFKKNFCDVNNNGKTGTAYYKLRDGQYHGMHYCDKFFTRLSLKDYTDQYLKDDCANMADHIDTDHIGRKFQGANVLHGVMHFPLVGAAAVGKQIADGAYGAYSCYTFKNNKKVLDNDKSPVRRTIDNADSYVYYAMHIYLEEKCNREFKLPQDASDN</sequence>
<gene>
    <name evidence="1" type="ORF">UCDDS831_g00897</name>
</gene>
<reference evidence="1 2" key="2">
    <citation type="submission" date="2015-05" db="EMBL/GenBank/DDBJ databases">
        <title>Distinctive expansion of gene families associated with plant cell wall degradation and secondary metabolism in the genomes of grapevine trunk pathogens.</title>
        <authorList>
            <person name="Lawrence D.P."/>
            <person name="Travadon R."/>
            <person name="Rolshausen P.E."/>
            <person name="Baumgartner K."/>
        </authorList>
    </citation>
    <scope>NUCLEOTIDE SEQUENCE [LARGE SCALE GENOMIC DNA]</scope>
    <source>
        <strain evidence="1">DS831</strain>
    </source>
</reference>
<name>A0A0G2EWY3_9PEZI</name>
<accession>A0A0G2EWY3</accession>
<dbReference type="EMBL" id="LAQI01000024">
    <property type="protein sequence ID" value="KKY27152.1"/>
    <property type="molecule type" value="Genomic_DNA"/>
</dbReference>
<reference evidence="1 2" key="1">
    <citation type="submission" date="2015-03" db="EMBL/GenBank/DDBJ databases">
        <authorList>
            <person name="Morales-Cruz A."/>
            <person name="Amrine K.C."/>
            <person name="Cantu D."/>
        </authorList>
    </citation>
    <scope>NUCLEOTIDE SEQUENCE [LARGE SCALE GENOMIC DNA]</scope>
    <source>
        <strain evidence="1">DS831</strain>
    </source>
</reference>